<dbReference type="KEGG" id="dbr:Deba_2712"/>
<dbReference type="OrthoDB" id="9813612at2"/>
<dbReference type="NCBIfam" id="TIGR01141">
    <property type="entry name" value="hisC"/>
    <property type="match status" value="1"/>
</dbReference>
<dbReference type="PROSITE" id="PS00599">
    <property type="entry name" value="AA_TRANSFER_CLASS_2"/>
    <property type="match status" value="1"/>
</dbReference>
<evidence type="ECO:0000256" key="8">
    <source>
        <dbReference type="ARBA" id="ARBA00047481"/>
    </source>
</evidence>
<feature type="modified residue" description="N6-(pyridoxal phosphate)lysine" evidence="9">
    <location>
        <position position="229"/>
    </location>
</feature>
<dbReference type="InterPro" id="IPR015421">
    <property type="entry name" value="PyrdxlP-dep_Trfase_major"/>
</dbReference>
<evidence type="ECO:0000256" key="2">
    <source>
        <dbReference type="ARBA" id="ARBA00005011"/>
    </source>
</evidence>
<dbReference type="EC" id="2.6.1.9" evidence="9"/>
<keyword evidence="12" id="KW-1185">Reference proteome</keyword>
<organism evidence="11 12">
    <name type="scientific">Desulfarculus baarsii (strain ATCC 33931 / DSM 2075 / LMG 7858 / VKM B-1802 / 2st14)</name>
    <dbReference type="NCBI Taxonomy" id="644282"/>
    <lineage>
        <taxon>Bacteria</taxon>
        <taxon>Pseudomonadati</taxon>
        <taxon>Thermodesulfobacteriota</taxon>
        <taxon>Desulfarculia</taxon>
        <taxon>Desulfarculales</taxon>
        <taxon>Desulfarculaceae</taxon>
        <taxon>Desulfarculus</taxon>
    </lineage>
</organism>
<gene>
    <name evidence="9" type="primary">hisC</name>
    <name evidence="11" type="ordered locus">Deba_2712</name>
</gene>
<dbReference type="Proteomes" id="UP000009047">
    <property type="component" value="Chromosome"/>
</dbReference>
<comment type="similarity">
    <text evidence="3 9">Belongs to the class-II pyridoxal-phosphate-dependent aminotransferase family. Histidinol-phosphate aminotransferase subfamily.</text>
</comment>
<name>E1QKH3_DESB2</name>
<dbReference type="InterPro" id="IPR050106">
    <property type="entry name" value="HistidinolP_aminotransfase"/>
</dbReference>
<dbReference type="InterPro" id="IPR004839">
    <property type="entry name" value="Aminotransferase_I/II_large"/>
</dbReference>
<evidence type="ECO:0000256" key="4">
    <source>
        <dbReference type="ARBA" id="ARBA00011738"/>
    </source>
</evidence>
<dbReference type="EMBL" id="CP002085">
    <property type="protein sequence ID" value="ADK86066.1"/>
    <property type="molecule type" value="Genomic_DNA"/>
</dbReference>
<sequence>MTDTSNLPPIPPEIAALTPYEPGKPIEELERELGISGAIKLASNENPLGPSPKAMEAVRRGAGRLHRYPDGAGFELRQALAARFGLQIDNVCLANGSNEIIEFLCRAFIRPGDDAVAAQYAFSMYEKLVAVAGGVLREVALDDFRIDLEAMLAAVGPRTRLVFVNSPHNPAGTAVTRAQFAAFLERLPGGVVVVVDEAYVDFASDPEALNGLEFLGHAKPVVVMRTFSKAYGLAGLRIGYGLAPAPIVAVFNRVRQAFNTSIPAQEGALAALADEDFLRRSKEITWRGLRDFYACFERLGLWYAPSQANFVLTRVGPRAGEVFDLLLRRGVIVRKMHSYHLPEYLRISVGLPEENARFIGELSDILGGGAA</sequence>
<dbReference type="InterPro" id="IPR001917">
    <property type="entry name" value="Aminotrans_II_pyridoxalP_BS"/>
</dbReference>
<evidence type="ECO:0000256" key="5">
    <source>
        <dbReference type="ARBA" id="ARBA00022576"/>
    </source>
</evidence>
<dbReference type="CDD" id="cd00609">
    <property type="entry name" value="AAT_like"/>
    <property type="match status" value="1"/>
</dbReference>
<keyword evidence="6 9" id="KW-0808">Transferase</keyword>
<dbReference type="STRING" id="644282.Deba_2712"/>
<dbReference type="eggNOG" id="COG0079">
    <property type="taxonomic scope" value="Bacteria"/>
</dbReference>
<comment type="cofactor">
    <cofactor evidence="1 9">
        <name>pyridoxal 5'-phosphate</name>
        <dbReference type="ChEBI" id="CHEBI:597326"/>
    </cofactor>
</comment>
<evidence type="ECO:0000256" key="9">
    <source>
        <dbReference type="HAMAP-Rule" id="MF_01023"/>
    </source>
</evidence>
<evidence type="ECO:0000313" key="11">
    <source>
        <dbReference type="EMBL" id="ADK86066.1"/>
    </source>
</evidence>
<dbReference type="Gene3D" id="3.90.1150.10">
    <property type="entry name" value="Aspartate Aminotransferase, domain 1"/>
    <property type="match status" value="1"/>
</dbReference>
<dbReference type="Gene3D" id="3.40.640.10">
    <property type="entry name" value="Type I PLP-dependent aspartate aminotransferase-like (Major domain)"/>
    <property type="match status" value="1"/>
</dbReference>
<protein>
    <recommendedName>
        <fullName evidence="9">Histidinol-phosphate aminotransferase</fullName>
        <ecNumber evidence="9">2.6.1.9</ecNumber>
    </recommendedName>
    <alternativeName>
        <fullName evidence="9">Imidazole acetol-phosphate transaminase</fullName>
    </alternativeName>
</protein>
<dbReference type="InterPro" id="IPR015424">
    <property type="entry name" value="PyrdxlP-dep_Trfase"/>
</dbReference>
<evidence type="ECO:0000256" key="7">
    <source>
        <dbReference type="ARBA" id="ARBA00022898"/>
    </source>
</evidence>
<keyword evidence="9" id="KW-0368">Histidine biosynthesis</keyword>
<reference evidence="11 12" key="1">
    <citation type="journal article" date="2010" name="Stand. Genomic Sci.">
        <title>Complete genome sequence of Desulfarculus baarsii type strain (2st14).</title>
        <authorList>
            <person name="Sun H."/>
            <person name="Spring S."/>
            <person name="Lapidus A."/>
            <person name="Davenport K."/>
            <person name="Del Rio T.G."/>
            <person name="Tice H."/>
            <person name="Nolan M."/>
            <person name="Copeland A."/>
            <person name="Cheng J.F."/>
            <person name="Lucas S."/>
            <person name="Tapia R."/>
            <person name="Goodwin L."/>
            <person name="Pitluck S."/>
            <person name="Ivanova N."/>
            <person name="Pagani I."/>
            <person name="Mavromatis K."/>
            <person name="Ovchinnikova G."/>
            <person name="Pati A."/>
            <person name="Chen A."/>
            <person name="Palaniappan K."/>
            <person name="Hauser L."/>
            <person name="Chang Y.J."/>
            <person name="Jeffries C.D."/>
            <person name="Detter J.C."/>
            <person name="Han C."/>
            <person name="Rohde M."/>
            <person name="Brambilla E."/>
            <person name="Goker M."/>
            <person name="Woyke T."/>
            <person name="Bristow J."/>
            <person name="Eisen J.A."/>
            <person name="Markowitz V."/>
            <person name="Hugenholtz P."/>
            <person name="Kyrpides N.C."/>
            <person name="Klenk H.P."/>
            <person name="Land M."/>
        </authorList>
    </citation>
    <scope>NUCLEOTIDE SEQUENCE [LARGE SCALE GENOMIC DNA]</scope>
    <source>
        <strain evidence="12">ATCC 33931 / DSM 2075 / LMG 7858 / VKM B-1802 / 2st14</strain>
    </source>
</reference>
<dbReference type="PANTHER" id="PTHR43643:SF3">
    <property type="entry name" value="HISTIDINOL-PHOSPHATE AMINOTRANSFERASE"/>
    <property type="match status" value="1"/>
</dbReference>
<evidence type="ECO:0000256" key="3">
    <source>
        <dbReference type="ARBA" id="ARBA00007970"/>
    </source>
</evidence>
<comment type="subunit">
    <text evidence="4 9">Homodimer.</text>
</comment>
<feature type="domain" description="Aminotransferase class I/classII large" evidence="10">
    <location>
        <begin position="39"/>
        <end position="356"/>
    </location>
</feature>
<dbReference type="RefSeq" id="WP_013259505.1">
    <property type="nucleotide sequence ID" value="NC_014365.1"/>
</dbReference>
<dbReference type="HAMAP" id="MF_01023">
    <property type="entry name" value="HisC_aminotrans_2"/>
    <property type="match status" value="1"/>
</dbReference>
<keyword evidence="7 9" id="KW-0663">Pyridoxal phosphate</keyword>
<keyword evidence="9" id="KW-0028">Amino-acid biosynthesis</keyword>
<dbReference type="PANTHER" id="PTHR43643">
    <property type="entry name" value="HISTIDINOL-PHOSPHATE AMINOTRANSFERASE 2"/>
    <property type="match status" value="1"/>
</dbReference>
<comment type="catalytic activity">
    <reaction evidence="8 9">
        <text>L-histidinol phosphate + 2-oxoglutarate = 3-(imidazol-4-yl)-2-oxopropyl phosphate + L-glutamate</text>
        <dbReference type="Rhea" id="RHEA:23744"/>
        <dbReference type="ChEBI" id="CHEBI:16810"/>
        <dbReference type="ChEBI" id="CHEBI:29985"/>
        <dbReference type="ChEBI" id="CHEBI:57766"/>
        <dbReference type="ChEBI" id="CHEBI:57980"/>
        <dbReference type="EC" id="2.6.1.9"/>
    </reaction>
</comment>
<evidence type="ECO:0000256" key="6">
    <source>
        <dbReference type="ARBA" id="ARBA00022679"/>
    </source>
</evidence>
<dbReference type="InterPro" id="IPR005861">
    <property type="entry name" value="HisP_aminotrans"/>
</dbReference>
<evidence type="ECO:0000313" key="12">
    <source>
        <dbReference type="Proteomes" id="UP000009047"/>
    </source>
</evidence>
<comment type="pathway">
    <text evidence="2 9">Amino-acid biosynthesis; L-histidine biosynthesis; L-histidine from 5-phospho-alpha-D-ribose 1-diphosphate: step 7/9.</text>
</comment>
<dbReference type="InterPro" id="IPR015422">
    <property type="entry name" value="PyrdxlP-dep_Trfase_small"/>
</dbReference>
<dbReference type="GO" id="GO:0000105">
    <property type="term" value="P:L-histidine biosynthetic process"/>
    <property type="evidence" value="ECO:0007669"/>
    <property type="project" value="UniProtKB-UniRule"/>
</dbReference>
<keyword evidence="5 9" id="KW-0032">Aminotransferase</keyword>
<dbReference type="GO" id="GO:0004400">
    <property type="term" value="F:histidinol-phosphate transaminase activity"/>
    <property type="evidence" value="ECO:0007669"/>
    <property type="project" value="UniProtKB-UniRule"/>
</dbReference>
<dbReference type="SUPFAM" id="SSF53383">
    <property type="entry name" value="PLP-dependent transferases"/>
    <property type="match status" value="1"/>
</dbReference>
<proteinExistence type="inferred from homology"/>
<dbReference type="AlphaFoldDB" id="E1QKH3"/>
<evidence type="ECO:0000259" key="10">
    <source>
        <dbReference type="Pfam" id="PF00155"/>
    </source>
</evidence>
<dbReference type="Pfam" id="PF00155">
    <property type="entry name" value="Aminotran_1_2"/>
    <property type="match status" value="1"/>
</dbReference>
<accession>E1QKH3</accession>
<evidence type="ECO:0000256" key="1">
    <source>
        <dbReference type="ARBA" id="ARBA00001933"/>
    </source>
</evidence>
<dbReference type="UniPathway" id="UPA00031">
    <property type="reaction ID" value="UER00012"/>
</dbReference>
<dbReference type="GO" id="GO:0030170">
    <property type="term" value="F:pyridoxal phosphate binding"/>
    <property type="evidence" value="ECO:0007669"/>
    <property type="project" value="InterPro"/>
</dbReference>
<dbReference type="HOGENOM" id="CLU_017584_3_3_7"/>